<dbReference type="EMBL" id="DTGG01000121">
    <property type="protein sequence ID" value="HFZ09236.1"/>
    <property type="molecule type" value="Genomic_DNA"/>
</dbReference>
<name>A0A7V3N4P4_UNCC3</name>
<evidence type="ECO:0000259" key="1">
    <source>
        <dbReference type="SMART" id="SM00507"/>
    </source>
</evidence>
<protein>
    <submittedName>
        <fullName evidence="2">HNH endonuclease</fullName>
    </submittedName>
</protein>
<keyword evidence="2" id="KW-0540">Nuclease</keyword>
<organism evidence="2">
    <name type="scientific">candidate division CPR3 bacterium</name>
    <dbReference type="NCBI Taxonomy" id="2268181"/>
    <lineage>
        <taxon>Bacteria</taxon>
        <taxon>Bacteria division CPR3</taxon>
    </lineage>
</organism>
<dbReference type="GO" id="GO:0004519">
    <property type="term" value="F:endonuclease activity"/>
    <property type="evidence" value="ECO:0007669"/>
    <property type="project" value="UniProtKB-KW"/>
</dbReference>
<accession>A0A7V3N4P4</accession>
<feature type="domain" description="HNH nuclease" evidence="1">
    <location>
        <begin position="133"/>
        <end position="180"/>
    </location>
</feature>
<reference evidence="2" key="1">
    <citation type="journal article" date="2020" name="mSystems">
        <title>Genome- and Community-Level Interaction Insights into Carbon Utilization and Element Cycling Functions of Hydrothermarchaeota in Hydrothermal Sediment.</title>
        <authorList>
            <person name="Zhou Z."/>
            <person name="Liu Y."/>
            <person name="Xu W."/>
            <person name="Pan J."/>
            <person name="Luo Z.H."/>
            <person name="Li M."/>
        </authorList>
    </citation>
    <scope>NUCLEOTIDE SEQUENCE [LARGE SCALE GENOMIC DNA]</scope>
    <source>
        <strain evidence="2">SpSt-757</strain>
    </source>
</reference>
<dbReference type="AlphaFoldDB" id="A0A7V3N4P4"/>
<comment type="caution">
    <text evidence="2">The sequence shown here is derived from an EMBL/GenBank/DDBJ whole genome shotgun (WGS) entry which is preliminary data.</text>
</comment>
<keyword evidence="2" id="KW-0378">Hydrolase</keyword>
<gene>
    <name evidence="2" type="ORF">ENV41_03805</name>
</gene>
<dbReference type="SMART" id="SM00507">
    <property type="entry name" value="HNHc"/>
    <property type="match status" value="1"/>
</dbReference>
<dbReference type="CDD" id="cd00085">
    <property type="entry name" value="HNHc"/>
    <property type="match status" value="1"/>
</dbReference>
<sequence>MFRKIQKTCKKCLECSKEFFVAVWNIEKKYCSRKCMYKSRIYRENLSKAKRGKKRFFTDEWRKNLSRSLKGRKFSKEHNEKIKKALLGKPLSKERREKISQTRKERKVAVLERNPNWKGGKSFLLYPLEWTEELKTSIRQRDKFVCWVCGKNGYNVHHIDSDKKNNSKSNLVVLCSHCHGIVHHWSPEFWELYLSFLHPNSKILY</sequence>
<dbReference type="InterPro" id="IPR003615">
    <property type="entry name" value="HNH_nuc"/>
</dbReference>
<dbReference type="Gene3D" id="1.10.30.50">
    <property type="match status" value="1"/>
</dbReference>
<evidence type="ECO:0000313" key="2">
    <source>
        <dbReference type="EMBL" id="HFZ09236.1"/>
    </source>
</evidence>
<keyword evidence="2" id="KW-0255">Endonuclease</keyword>
<proteinExistence type="predicted"/>